<sequence length="41" mass="4867">MNSRLNNFSQNHFLLKEIKTTVITWPLDNIIILHSVLIFEI</sequence>
<protein>
    <submittedName>
        <fullName evidence="1">Uncharacterized protein</fullName>
    </submittedName>
</protein>
<organism evidence="1 2">
    <name type="scientific">Leptospira noguchii serovar Panama str. CZ214</name>
    <dbReference type="NCBI Taxonomy" id="1001595"/>
    <lineage>
        <taxon>Bacteria</taxon>
        <taxon>Pseudomonadati</taxon>
        <taxon>Spirochaetota</taxon>
        <taxon>Spirochaetia</taxon>
        <taxon>Leptospirales</taxon>
        <taxon>Leptospiraceae</taxon>
        <taxon>Leptospira</taxon>
    </lineage>
</organism>
<dbReference type="AlphaFoldDB" id="T0GX50"/>
<evidence type="ECO:0000313" key="1">
    <source>
        <dbReference type="EMBL" id="EQA73517.1"/>
    </source>
</evidence>
<name>T0GX50_9LEPT</name>
<gene>
    <name evidence="1" type="ORF">LEP1GSC059_0250</name>
</gene>
<proteinExistence type="predicted"/>
<reference evidence="1 2" key="1">
    <citation type="submission" date="2013-05" db="EMBL/GenBank/DDBJ databases">
        <authorList>
            <person name="Harkins D.M."/>
            <person name="Durkin A.S."/>
            <person name="Brinkac L.M."/>
            <person name="Haft D.H."/>
            <person name="Selengut J.D."/>
            <person name="Sanka R."/>
            <person name="DePew J."/>
            <person name="Purushe J."/>
            <person name="Hartskeerl R.A."/>
            <person name="Ahmed A."/>
            <person name="van der Linden H."/>
            <person name="Goris M.G.A."/>
            <person name="Vinetz J.M."/>
            <person name="Sutton G.G."/>
            <person name="Nierman W.C."/>
            <person name="Fouts D.E."/>
        </authorList>
    </citation>
    <scope>NUCLEOTIDE SEQUENCE [LARGE SCALE GENOMIC DNA]</scope>
    <source>
        <strain evidence="1 2">CZ214</strain>
    </source>
</reference>
<dbReference type="EMBL" id="AKWY02000004">
    <property type="protein sequence ID" value="EQA73517.1"/>
    <property type="molecule type" value="Genomic_DNA"/>
</dbReference>
<comment type="caution">
    <text evidence="1">The sequence shown here is derived from an EMBL/GenBank/DDBJ whole genome shotgun (WGS) entry which is preliminary data.</text>
</comment>
<dbReference type="Proteomes" id="UP000015442">
    <property type="component" value="Unassembled WGS sequence"/>
</dbReference>
<accession>T0GX50</accession>
<evidence type="ECO:0000313" key="2">
    <source>
        <dbReference type="Proteomes" id="UP000015442"/>
    </source>
</evidence>